<comment type="caution">
    <text evidence="2">The sequence shown here is derived from an EMBL/GenBank/DDBJ whole genome shotgun (WGS) entry which is preliminary data.</text>
</comment>
<proteinExistence type="predicted"/>
<name>A0ABU4SVW6_9PSEU</name>
<sequence length="107" mass="11543">MRKLAIVLLSCLALSGCASSWDGELRYKIVSIDRSNAPTEYFELELVGDPPKGLLWQDGLTPKFEVPSRVGGGATVGDEVVCTAKQEEGSPFAHWSKDTKLSGCKKA</sequence>
<evidence type="ECO:0000313" key="2">
    <source>
        <dbReference type="EMBL" id="MDX8030037.1"/>
    </source>
</evidence>
<gene>
    <name evidence="2" type="ORF">SK803_07430</name>
</gene>
<dbReference type="Proteomes" id="UP001285521">
    <property type="component" value="Unassembled WGS sequence"/>
</dbReference>
<keyword evidence="1" id="KW-0732">Signal</keyword>
<reference evidence="2 3" key="1">
    <citation type="submission" date="2023-11" db="EMBL/GenBank/DDBJ databases">
        <title>Lentzea sokolovensis, sp. nov., Lentzea kristufkii, sp. nov., and Lentzea miocenensis, sp. nov., rare actinobacteria from Sokolov Coal Basin, Miocene lacustrine sediment, Czech Republic.</title>
        <authorList>
            <person name="Lara A."/>
            <person name="Kotroba L."/>
            <person name="Nouioui I."/>
            <person name="Neumann-Schaal M."/>
            <person name="Mast Y."/>
            <person name="Chronakova A."/>
        </authorList>
    </citation>
    <scope>NUCLEOTIDE SEQUENCE [LARGE SCALE GENOMIC DNA]</scope>
    <source>
        <strain evidence="2 3">BCCO 10_0856</strain>
    </source>
</reference>
<accession>A0ABU4SVW6</accession>
<keyword evidence="3" id="KW-1185">Reference proteome</keyword>
<evidence type="ECO:0000313" key="3">
    <source>
        <dbReference type="Proteomes" id="UP001285521"/>
    </source>
</evidence>
<dbReference type="EMBL" id="JAXAVW010000004">
    <property type="protein sequence ID" value="MDX8030037.1"/>
    <property type="molecule type" value="Genomic_DNA"/>
</dbReference>
<dbReference type="RefSeq" id="WP_319965026.1">
    <property type="nucleotide sequence ID" value="NZ_JAXAVW010000004.1"/>
</dbReference>
<evidence type="ECO:0008006" key="4">
    <source>
        <dbReference type="Google" id="ProtNLM"/>
    </source>
</evidence>
<dbReference type="PROSITE" id="PS51257">
    <property type="entry name" value="PROKAR_LIPOPROTEIN"/>
    <property type="match status" value="1"/>
</dbReference>
<protein>
    <recommendedName>
        <fullName evidence="4">Ig-like domain-containing protein</fullName>
    </recommendedName>
</protein>
<feature type="chain" id="PRO_5047415921" description="Ig-like domain-containing protein" evidence="1">
    <location>
        <begin position="21"/>
        <end position="107"/>
    </location>
</feature>
<evidence type="ECO:0000256" key="1">
    <source>
        <dbReference type="SAM" id="SignalP"/>
    </source>
</evidence>
<organism evidence="2 3">
    <name type="scientific">Lentzea miocenica</name>
    <dbReference type="NCBI Taxonomy" id="3095431"/>
    <lineage>
        <taxon>Bacteria</taxon>
        <taxon>Bacillati</taxon>
        <taxon>Actinomycetota</taxon>
        <taxon>Actinomycetes</taxon>
        <taxon>Pseudonocardiales</taxon>
        <taxon>Pseudonocardiaceae</taxon>
        <taxon>Lentzea</taxon>
    </lineage>
</organism>
<feature type="signal peptide" evidence="1">
    <location>
        <begin position="1"/>
        <end position="20"/>
    </location>
</feature>